<dbReference type="EMBL" id="JARBJD010000010">
    <property type="protein sequence ID" value="KAK2962554.1"/>
    <property type="molecule type" value="Genomic_DNA"/>
</dbReference>
<feature type="compositionally biased region" description="Basic and acidic residues" evidence="1">
    <location>
        <begin position="198"/>
        <end position="215"/>
    </location>
</feature>
<proteinExistence type="predicted"/>
<accession>A0ABQ9YG41</accession>
<reference evidence="2 3" key="1">
    <citation type="journal article" date="2022" name="bioRxiv">
        <title>Genomics of Preaxostyla Flagellates Illuminates Evolutionary Transitions and the Path Towards Mitochondrial Loss.</title>
        <authorList>
            <person name="Novak L.V.F."/>
            <person name="Treitli S.C."/>
            <person name="Pyrih J."/>
            <person name="Halakuc P."/>
            <person name="Pipaliya S.V."/>
            <person name="Vacek V."/>
            <person name="Brzon O."/>
            <person name="Soukal P."/>
            <person name="Eme L."/>
            <person name="Dacks J.B."/>
            <person name="Karnkowska A."/>
            <person name="Elias M."/>
            <person name="Hampl V."/>
        </authorList>
    </citation>
    <scope>NUCLEOTIDE SEQUENCE [LARGE SCALE GENOMIC DNA]</scope>
    <source>
        <strain evidence="2">NAU3</strain>
        <tissue evidence="2">Gut</tissue>
    </source>
</reference>
<keyword evidence="3" id="KW-1185">Reference proteome</keyword>
<feature type="region of interest" description="Disordered" evidence="1">
    <location>
        <begin position="81"/>
        <end position="103"/>
    </location>
</feature>
<feature type="compositionally biased region" description="Polar residues" evidence="1">
    <location>
        <begin position="87"/>
        <end position="96"/>
    </location>
</feature>
<feature type="region of interest" description="Disordered" evidence="1">
    <location>
        <begin position="147"/>
        <end position="215"/>
    </location>
</feature>
<organism evidence="2 3">
    <name type="scientific">Blattamonas nauphoetae</name>
    <dbReference type="NCBI Taxonomy" id="2049346"/>
    <lineage>
        <taxon>Eukaryota</taxon>
        <taxon>Metamonada</taxon>
        <taxon>Preaxostyla</taxon>
        <taxon>Oxymonadida</taxon>
        <taxon>Blattamonas</taxon>
    </lineage>
</organism>
<name>A0ABQ9YG41_9EUKA</name>
<protein>
    <submittedName>
        <fullName evidence="2">Uncharacterized protein</fullName>
    </submittedName>
</protein>
<evidence type="ECO:0000313" key="3">
    <source>
        <dbReference type="Proteomes" id="UP001281761"/>
    </source>
</evidence>
<comment type="caution">
    <text evidence="2">The sequence shown here is derived from an EMBL/GenBank/DDBJ whole genome shotgun (WGS) entry which is preliminary data.</text>
</comment>
<evidence type="ECO:0000313" key="2">
    <source>
        <dbReference type="EMBL" id="KAK2962554.1"/>
    </source>
</evidence>
<dbReference type="Proteomes" id="UP001281761">
    <property type="component" value="Unassembled WGS sequence"/>
</dbReference>
<evidence type="ECO:0000256" key="1">
    <source>
        <dbReference type="SAM" id="MobiDB-lite"/>
    </source>
</evidence>
<gene>
    <name evidence="2" type="ORF">BLNAU_2386</name>
</gene>
<sequence>MKPFTLHCIDFKSQSKDLSRQRRNSAPRKLKVYNPSSIVLPQQTNSPFLTRSSSSTLLGRRSDLHDCLSSVSIGQSPSIIPDEPFTERSSFQHQSLPTPPPLIRKTPLPLPSFRAPFNSLGSSPGAAPTPITTPLSFNQYNFNDTCHTFQTPPTTPPSFRRSLNHPQTADGSFRRRRPRPTQCPERRVVGFGTIRPKSTRDRGGRDGWRDGDCDW</sequence>